<dbReference type="KEGG" id="mpg:Theba_0775"/>
<dbReference type="PANTHER" id="PTHR21039">
    <property type="entry name" value="HISTIDINOL PHOSPHATASE-RELATED"/>
    <property type="match status" value="1"/>
</dbReference>
<evidence type="ECO:0000256" key="5">
    <source>
        <dbReference type="ARBA" id="ARBA00022801"/>
    </source>
</evidence>
<keyword evidence="5 8" id="KW-0378">Hydrolase</keyword>
<dbReference type="RefSeq" id="WP_014730543.1">
    <property type="nucleotide sequence ID" value="NC_017934.1"/>
</dbReference>
<proteinExistence type="inferred from homology"/>
<comment type="catalytic activity">
    <reaction evidence="7 8">
        <text>L-histidinol phosphate + H2O = L-histidinol + phosphate</text>
        <dbReference type="Rhea" id="RHEA:14465"/>
        <dbReference type="ChEBI" id="CHEBI:15377"/>
        <dbReference type="ChEBI" id="CHEBI:43474"/>
        <dbReference type="ChEBI" id="CHEBI:57699"/>
        <dbReference type="ChEBI" id="CHEBI:57980"/>
        <dbReference type="EC" id="3.1.3.15"/>
    </reaction>
</comment>
<evidence type="ECO:0000256" key="8">
    <source>
        <dbReference type="RuleBase" id="RU366003"/>
    </source>
</evidence>
<dbReference type="InterPro" id="IPR010140">
    <property type="entry name" value="Histidinol_P_phosphatase_HisJ"/>
</dbReference>
<dbReference type="eggNOG" id="COG1387">
    <property type="taxonomic scope" value="Bacteria"/>
</dbReference>
<dbReference type="Gene3D" id="3.20.20.140">
    <property type="entry name" value="Metal-dependent hydrolases"/>
    <property type="match status" value="1"/>
</dbReference>
<evidence type="ECO:0000256" key="2">
    <source>
        <dbReference type="ARBA" id="ARBA00009152"/>
    </source>
</evidence>
<dbReference type="InterPro" id="IPR004013">
    <property type="entry name" value="PHP_dom"/>
</dbReference>
<evidence type="ECO:0000256" key="7">
    <source>
        <dbReference type="ARBA" id="ARBA00049158"/>
    </source>
</evidence>
<organism evidence="10 11">
    <name type="scientific">Mesotoga prima MesG1.Ag.4.2</name>
    <dbReference type="NCBI Taxonomy" id="660470"/>
    <lineage>
        <taxon>Bacteria</taxon>
        <taxon>Thermotogati</taxon>
        <taxon>Thermotogota</taxon>
        <taxon>Thermotogae</taxon>
        <taxon>Kosmotogales</taxon>
        <taxon>Kosmotogaceae</taxon>
        <taxon>Mesotoga</taxon>
    </lineage>
</organism>
<comment type="pathway">
    <text evidence="1 8">Amino-acid biosynthesis; L-histidine biosynthesis; L-histidine from 5-phospho-alpha-D-ribose 1-diphosphate: step 8/9.</text>
</comment>
<reference evidence="10 11" key="1">
    <citation type="journal article" date="2012" name="Genome Biol. Evol.">
        <title>Genome Sequence of the Mesophilic Thermotogales Bacterium Mesotoga prima MesG1.Ag.4.2 Reveals the Largest Thermotogales Genome To Date.</title>
        <authorList>
            <person name="Zhaxybayeva O."/>
            <person name="Swithers K.S."/>
            <person name="Foght J."/>
            <person name="Green A.G."/>
            <person name="Bruce D."/>
            <person name="Detter C."/>
            <person name="Han S."/>
            <person name="Teshima H."/>
            <person name="Han J."/>
            <person name="Woyke T."/>
            <person name="Pitluck S."/>
            <person name="Nolan M."/>
            <person name="Ivanova N."/>
            <person name="Pati A."/>
            <person name="Land M.L."/>
            <person name="Dlutek M."/>
            <person name="Doolittle W.F."/>
            <person name="Noll K.M."/>
            <person name="Nesbo C.L."/>
        </authorList>
    </citation>
    <scope>NUCLEOTIDE SEQUENCE [LARGE SCALE GENOMIC DNA]</scope>
    <source>
        <strain evidence="11">mesG1.Ag.4.2</strain>
    </source>
</reference>
<keyword evidence="4 8" id="KW-0028">Amino-acid biosynthesis</keyword>
<keyword evidence="6 8" id="KW-0368">Histidine biosynthesis</keyword>
<dbReference type="HOGENOM" id="CLU_054611_3_0_0"/>
<evidence type="ECO:0000259" key="9">
    <source>
        <dbReference type="SMART" id="SM00481"/>
    </source>
</evidence>
<dbReference type="GO" id="GO:0004401">
    <property type="term" value="F:histidinol-phosphatase activity"/>
    <property type="evidence" value="ECO:0007669"/>
    <property type="project" value="UniProtKB-UniRule"/>
</dbReference>
<dbReference type="GO" id="GO:0005737">
    <property type="term" value="C:cytoplasm"/>
    <property type="evidence" value="ECO:0007669"/>
    <property type="project" value="TreeGrafter"/>
</dbReference>
<dbReference type="SUPFAM" id="SSF89550">
    <property type="entry name" value="PHP domain-like"/>
    <property type="match status" value="1"/>
</dbReference>
<dbReference type="AlphaFoldDB" id="I2F3I6"/>
<keyword evidence="11" id="KW-1185">Reference proteome</keyword>
<evidence type="ECO:0000256" key="1">
    <source>
        <dbReference type="ARBA" id="ARBA00004970"/>
    </source>
</evidence>
<dbReference type="GeneID" id="87106617"/>
<evidence type="ECO:0000256" key="6">
    <source>
        <dbReference type="ARBA" id="ARBA00023102"/>
    </source>
</evidence>
<evidence type="ECO:0000313" key="10">
    <source>
        <dbReference type="EMBL" id="AFK06489.1"/>
    </source>
</evidence>
<dbReference type="STRING" id="660470.Theba_0775"/>
<evidence type="ECO:0000256" key="4">
    <source>
        <dbReference type="ARBA" id="ARBA00022605"/>
    </source>
</evidence>
<dbReference type="EC" id="3.1.3.15" evidence="3 8"/>
<evidence type="ECO:0000313" key="11">
    <source>
        <dbReference type="Proteomes" id="UP000002881"/>
    </source>
</evidence>
<dbReference type="Pfam" id="PF02811">
    <property type="entry name" value="PHP"/>
    <property type="match status" value="1"/>
</dbReference>
<sequence length="250" mass="28340">MSVDLHNHSSFSPDSQTPVEEIVEEAILKGLKVIGISDHDDLDDSFPDSYRMKDPEIYLRSLSRMKENSVIKVLAGLEVGLQSCAKTLPEGDFDYFIYSVHGIPGIKDLTSGDVWTLYLEEAIEAISGIDRPGFFGHIDFLRRYLPGHKALDNEELLCELLRKLIRAGIGIEINTSGWRYPYKEPSPQRWIVEKYFLCGGKFVTIGSDSHRREDVGSHVSDALLLLKSIGFKEVFYCEKMEYKPVALTIY</sequence>
<feature type="domain" description="Polymerase/histidinol phosphatase N-terminal" evidence="9">
    <location>
        <begin position="3"/>
        <end position="83"/>
    </location>
</feature>
<evidence type="ECO:0000256" key="3">
    <source>
        <dbReference type="ARBA" id="ARBA00013085"/>
    </source>
</evidence>
<protein>
    <recommendedName>
        <fullName evidence="3 8">Histidinol-phosphatase</fullName>
        <shortName evidence="8">HolPase</shortName>
        <ecNumber evidence="3 8">3.1.3.15</ecNumber>
    </recommendedName>
</protein>
<gene>
    <name evidence="10" type="ORF">Theba_0775</name>
</gene>
<dbReference type="EMBL" id="CP003532">
    <property type="protein sequence ID" value="AFK06489.1"/>
    <property type="molecule type" value="Genomic_DNA"/>
</dbReference>
<dbReference type="UniPathway" id="UPA00031">
    <property type="reaction ID" value="UER00013"/>
</dbReference>
<dbReference type="GO" id="GO:0000105">
    <property type="term" value="P:L-histidine biosynthetic process"/>
    <property type="evidence" value="ECO:0007669"/>
    <property type="project" value="UniProtKB-UniRule"/>
</dbReference>
<dbReference type="InterPro" id="IPR003141">
    <property type="entry name" value="Pol/His_phosphatase_N"/>
</dbReference>
<dbReference type="InterPro" id="IPR016195">
    <property type="entry name" value="Pol/histidinol_Pase-like"/>
</dbReference>
<dbReference type="NCBIfam" id="TIGR01856">
    <property type="entry name" value="hisJ_fam"/>
    <property type="match status" value="1"/>
</dbReference>
<dbReference type="Proteomes" id="UP000002881">
    <property type="component" value="Chromosome"/>
</dbReference>
<accession>I2F3I6</accession>
<name>I2F3I6_9BACT</name>
<comment type="similarity">
    <text evidence="2 8">Belongs to the PHP hydrolase family. HisK subfamily.</text>
</comment>
<dbReference type="PANTHER" id="PTHR21039:SF0">
    <property type="entry name" value="HISTIDINOL-PHOSPHATASE"/>
    <property type="match status" value="1"/>
</dbReference>
<dbReference type="SMART" id="SM00481">
    <property type="entry name" value="POLIIIAc"/>
    <property type="match status" value="1"/>
</dbReference>